<organism evidence="2 3">
    <name type="scientific">Limoniibacter endophyticus</name>
    <dbReference type="NCBI Taxonomy" id="1565040"/>
    <lineage>
        <taxon>Bacteria</taxon>
        <taxon>Pseudomonadati</taxon>
        <taxon>Pseudomonadota</taxon>
        <taxon>Alphaproteobacteria</taxon>
        <taxon>Hyphomicrobiales</taxon>
        <taxon>Bartonellaceae</taxon>
        <taxon>Limoniibacter</taxon>
    </lineage>
</organism>
<dbReference type="RefSeq" id="WP_189490162.1">
    <property type="nucleotide sequence ID" value="NZ_BMZO01000007.1"/>
</dbReference>
<dbReference type="Gene3D" id="1.10.3680.10">
    <property type="entry name" value="TerB-like"/>
    <property type="match status" value="1"/>
</dbReference>
<dbReference type="InterPro" id="IPR029024">
    <property type="entry name" value="TerB-like"/>
</dbReference>
<protein>
    <recommendedName>
        <fullName evidence="1">Co-chaperone DjlA N-terminal domain-containing protein</fullName>
    </recommendedName>
</protein>
<dbReference type="Proteomes" id="UP000641137">
    <property type="component" value="Unassembled WGS sequence"/>
</dbReference>
<evidence type="ECO:0000313" key="3">
    <source>
        <dbReference type="Proteomes" id="UP000641137"/>
    </source>
</evidence>
<sequence>MLERFVQFIRSLPAPTQSTQEPYAHEVKIAAIALLIHVIEADGERSEAESDLLREQIAGVLHISRSETDRLVKAGTAAEREAVDLFGFTSVLVSALSEEQRLAFIGALWDIVYVDGDMHELEDNLVWRISELLGVDDRDRVQARLDARDRRLDDR</sequence>
<accession>A0A8J3DI39</accession>
<reference evidence="2" key="1">
    <citation type="journal article" date="2014" name="Int. J. Syst. Evol. Microbiol.">
        <title>Complete genome sequence of Corynebacterium casei LMG S-19264T (=DSM 44701T), isolated from a smear-ripened cheese.</title>
        <authorList>
            <consortium name="US DOE Joint Genome Institute (JGI-PGF)"/>
            <person name="Walter F."/>
            <person name="Albersmeier A."/>
            <person name="Kalinowski J."/>
            <person name="Ruckert C."/>
        </authorList>
    </citation>
    <scope>NUCLEOTIDE SEQUENCE</scope>
    <source>
        <strain evidence="2">KCTC 42097</strain>
    </source>
</reference>
<dbReference type="InterPro" id="IPR007791">
    <property type="entry name" value="DjlA_N"/>
</dbReference>
<dbReference type="Pfam" id="PF05099">
    <property type="entry name" value="TerB"/>
    <property type="match status" value="1"/>
</dbReference>
<dbReference type="CDD" id="cd07313">
    <property type="entry name" value="terB_like_2"/>
    <property type="match status" value="1"/>
</dbReference>
<dbReference type="AlphaFoldDB" id="A0A8J3DI39"/>
<comment type="caution">
    <text evidence="2">The sequence shown here is derived from an EMBL/GenBank/DDBJ whole genome shotgun (WGS) entry which is preliminary data.</text>
</comment>
<gene>
    <name evidence="2" type="ORF">GCM10010136_22580</name>
</gene>
<evidence type="ECO:0000313" key="2">
    <source>
        <dbReference type="EMBL" id="GHC73945.1"/>
    </source>
</evidence>
<dbReference type="EMBL" id="BMZO01000007">
    <property type="protein sequence ID" value="GHC73945.1"/>
    <property type="molecule type" value="Genomic_DNA"/>
</dbReference>
<keyword evidence="3" id="KW-1185">Reference proteome</keyword>
<dbReference type="SUPFAM" id="SSF158682">
    <property type="entry name" value="TerB-like"/>
    <property type="match status" value="1"/>
</dbReference>
<name>A0A8J3DI39_9HYPH</name>
<proteinExistence type="predicted"/>
<reference evidence="2" key="2">
    <citation type="submission" date="2020-09" db="EMBL/GenBank/DDBJ databases">
        <authorList>
            <person name="Sun Q."/>
            <person name="Kim S."/>
        </authorList>
    </citation>
    <scope>NUCLEOTIDE SEQUENCE</scope>
    <source>
        <strain evidence="2">KCTC 42097</strain>
    </source>
</reference>
<feature type="domain" description="Co-chaperone DjlA N-terminal" evidence="1">
    <location>
        <begin position="29"/>
        <end position="144"/>
    </location>
</feature>
<evidence type="ECO:0000259" key="1">
    <source>
        <dbReference type="Pfam" id="PF05099"/>
    </source>
</evidence>